<evidence type="ECO:0000256" key="18">
    <source>
        <dbReference type="SAM" id="MobiDB-lite"/>
    </source>
</evidence>
<comment type="caution">
    <text evidence="17">Lacks conserved residue(s) required for the propagation of feature annotation.</text>
</comment>
<evidence type="ECO:0000256" key="5">
    <source>
        <dbReference type="ARBA" id="ARBA00022525"/>
    </source>
</evidence>
<dbReference type="Gene3D" id="2.60.40.10">
    <property type="entry name" value="Immunoglobulins"/>
    <property type="match status" value="1"/>
</dbReference>
<protein>
    <recommendedName>
        <fullName evidence="16">Pro-neuregulin-2, membrane-bound isoform</fullName>
    </recommendedName>
</protein>
<evidence type="ECO:0000256" key="15">
    <source>
        <dbReference type="ARBA" id="ARBA00065723"/>
    </source>
</evidence>
<sequence length="939" mass="102672">MLMPFLQVCGESRAQISLLNKTIGQRGIPGSRALRIAEPPCHPQPPPNERIFARLCGEKGGSARPGGLPRGWLHGRMEATRSASIPEDPQGRGDPRRSGHPRRGGSPRAGKHLSGGVRGSASRGQGQLREHPASSPRRAAPRQCLCRCRGRAAPGRAGGVPCRAAPCRCRAVPCRAVPCRAAPRRAAPLRPAAPAAPQPRSPAPQPGRRRRAGGQRAAAGGMRRDPAPGFSMLLFGVSLACYSPNLKSVQDQAYTAAVVVEGKVQSVGPPAGGNDSRGAGPAGGVLVKVLDLWPLNSGGLKKEQLISVGSKAPCFKVKRNHRYIFFLEPTEEPLVFHTAFAPLDTSGKNHKRDVARILCTDCAVPPKLKKLKSPNVHVGEKISLKCEATAGNPQPSYKWFKDGKELKKSKDIRIKYGNGKKISRLQFNKVKLEDAGEYSCEAENVLGKDTVKGSLNVKSVTTTLSSWSGHARKCNETAKSYCVNGGVCYYIEGINQLSCKCPIEFTGDRCQHFAMVSFSKHLGFELKEAEELYQKRVLTITGICVALLVVGIVCVVAYCKTKKQRKQMHNHLRQNMCPAHQNRSLANGPSHPRLDPEEIQMADYISKNVSITEHVIRRETETTFSGSHSCSPSHHCSTATPTSSQRHESHTWSLERTESLTSDSQSGIMLSSVGTSKCNSPACVEARARRGATFCIEDQRRPTTQYRDSVDSLRDSPHSERYVSALTTPARLSPVDFHYSMTTQVPTFEITSPNSAHAVSLPPAAPISFRVEEQQPLLRRYQLPFQDTQRYDSYYQRKTYLNDSMGSLPSSPFRITEDDEYETTQEYVTALEQPKKTASSNRRWKKSKLNGHIPHRARAVRDSFSLSSASYSESDEELVAESTPFLSTQNNEAAHAESPPLHRPGDSRTHYSCRGHGAHGDGGRGSLAHVAPKADPDPL</sequence>
<gene>
    <name evidence="22" type="primary">NRG2</name>
</gene>
<dbReference type="GO" id="GO:0048513">
    <property type="term" value="P:animal organ development"/>
    <property type="evidence" value="ECO:0007669"/>
    <property type="project" value="TreeGrafter"/>
</dbReference>
<dbReference type="PANTHER" id="PTHR11100">
    <property type="entry name" value="HEREGULIN-NEUREGULIN FAMILY MEMBER"/>
    <property type="match status" value="1"/>
</dbReference>
<evidence type="ECO:0000256" key="11">
    <source>
        <dbReference type="ARBA" id="ARBA00023157"/>
    </source>
</evidence>
<accession>A0A8C3UKK0</accession>
<dbReference type="InterPro" id="IPR036179">
    <property type="entry name" value="Ig-like_dom_sf"/>
</dbReference>
<dbReference type="GO" id="GO:0005615">
    <property type="term" value="C:extracellular space"/>
    <property type="evidence" value="ECO:0007669"/>
    <property type="project" value="TreeGrafter"/>
</dbReference>
<feature type="region of interest" description="Disordered" evidence="18">
    <location>
        <begin position="833"/>
        <end position="856"/>
    </location>
</feature>
<dbReference type="InterPro" id="IPR013783">
    <property type="entry name" value="Ig-like_fold"/>
</dbReference>
<organism evidence="22 23">
    <name type="scientific">Catharus ustulatus</name>
    <name type="common">Russet-backed thrush</name>
    <name type="synonym">Hylocichla ustulatus</name>
    <dbReference type="NCBI Taxonomy" id="91951"/>
    <lineage>
        <taxon>Eukaryota</taxon>
        <taxon>Metazoa</taxon>
        <taxon>Chordata</taxon>
        <taxon>Craniata</taxon>
        <taxon>Vertebrata</taxon>
        <taxon>Euteleostomi</taxon>
        <taxon>Archelosauria</taxon>
        <taxon>Archosauria</taxon>
        <taxon>Dinosauria</taxon>
        <taxon>Saurischia</taxon>
        <taxon>Theropoda</taxon>
        <taxon>Coelurosauria</taxon>
        <taxon>Aves</taxon>
        <taxon>Neognathae</taxon>
        <taxon>Neoaves</taxon>
        <taxon>Telluraves</taxon>
        <taxon>Australaves</taxon>
        <taxon>Passeriformes</taxon>
        <taxon>Turdidae</taxon>
        <taxon>Catharus</taxon>
    </lineage>
</organism>
<feature type="region of interest" description="Disordered" evidence="18">
    <location>
        <begin position="187"/>
        <end position="224"/>
    </location>
</feature>
<dbReference type="Proteomes" id="UP000694563">
    <property type="component" value="Chromosome 15"/>
</dbReference>
<dbReference type="PROSITE" id="PS00022">
    <property type="entry name" value="EGF_1"/>
    <property type="match status" value="1"/>
</dbReference>
<keyword evidence="11 17" id="KW-1015">Disulfide bond</keyword>
<keyword evidence="13" id="KW-0393">Immunoglobulin domain</keyword>
<feature type="disulfide bond" evidence="17">
    <location>
        <begin position="482"/>
        <end position="499"/>
    </location>
</feature>
<keyword evidence="6 17" id="KW-0245">EGF-like domain</keyword>
<dbReference type="Pfam" id="PF25518">
    <property type="entry name" value="NRG2_N"/>
    <property type="match status" value="1"/>
</dbReference>
<feature type="domain" description="EGF-like" evidence="20">
    <location>
        <begin position="470"/>
        <end position="511"/>
    </location>
</feature>
<dbReference type="GO" id="GO:0007399">
    <property type="term" value="P:nervous system development"/>
    <property type="evidence" value="ECO:0007669"/>
    <property type="project" value="InterPro"/>
</dbReference>
<dbReference type="InterPro" id="IPR040180">
    <property type="entry name" value="Neuregulin"/>
</dbReference>
<evidence type="ECO:0000256" key="14">
    <source>
        <dbReference type="ARBA" id="ARBA00058865"/>
    </source>
</evidence>
<keyword evidence="5" id="KW-0964">Secreted</keyword>
<dbReference type="SUPFAM" id="SSF48726">
    <property type="entry name" value="Immunoglobulin"/>
    <property type="match status" value="1"/>
</dbReference>
<dbReference type="Pfam" id="PF07679">
    <property type="entry name" value="I-set"/>
    <property type="match status" value="1"/>
</dbReference>
<dbReference type="Ensembl" id="ENSCUST00005015408.1">
    <property type="protein sequence ID" value="ENSCUSP00005014832.1"/>
    <property type="gene ID" value="ENSCUSG00005009541.1"/>
</dbReference>
<evidence type="ECO:0000256" key="4">
    <source>
        <dbReference type="ARBA" id="ARBA00022475"/>
    </source>
</evidence>
<dbReference type="SUPFAM" id="SSF57196">
    <property type="entry name" value="EGF/Laminin"/>
    <property type="match status" value="1"/>
</dbReference>
<evidence type="ECO:0000313" key="22">
    <source>
        <dbReference type="Ensembl" id="ENSCUSP00005014832.1"/>
    </source>
</evidence>
<feature type="domain" description="Ig-like" evidence="21">
    <location>
        <begin position="366"/>
        <end position="461"/>
    </location>
</feature>
<feature type="compositionally biased region" description="Basic and acidic residues" evidence="18">
    <location>
        <begin position="645"/>
        <end position="658"/>
    </location>
</feature>
<evidence type="ECO:0000256" key="19">
    <source>
        <dbReference type="SAM" id="Phobius"/>
    </source>
</evidence>
<feature type="compositionally biased region" description="Low complexity" evidence="18">
    <location>
        <begin position="625"/>
        <end position="637"/>
    </location>
</feature>
<evidence type="ECO:0000256" key="2">
    <source>
        <dbReference type="ARBA" id="ARBA00004613"/>
    </source>
</evidence>
<dbReference type="InterPro" id="IPR057909">
    <property type="entry name" value="NRG2_N"/>
</dbReference>
<dbReference type="Gene3D" id="2.10.25.10">
    <property type="entry name" value="Laminin"/>
    <property type="match status" value="1"/>
</dbReference>
<keyword evidence="10 19" id="KW-0472">Membrane</keyword>
<dbReference type="InterPro" id="IPR000742">
    <property type="entry name" value="EGF"/>
</dbReference>
<dbReference type="FunFam" id="2.60.40.10:FF:000354">
    <property type="entry name" value="Pro-neuregulin-2, membrane-bound isoform"/>
    <property type="match status" value="1"/>
</dbReference>
<feature type="compositionally biased region" description="Basic residues" evidence="18">
    <location>
        <begin position="98"/>
        <end position="111"/>
    </location>
</feature>
<dbReference type="SMART" id="SM00409">
    <property type="entry name" value="IG"/>
    <property type="match status" value="1"/>
</dbReference>
<dbReference type="InterPro" id="IPR007110">
    <property type="entry name" value="Ig-like_dom"/>
</dbReference>
<comment type="subunit">
    <text evidence="15">Interacts with ERBB3 and ERBB4.</text>
</comment>
<feature type="disulfide bond" evidence="17">
    <location>
        <begin position="501"/>
        <end position="510"/>
    </location>
</feature>
<feature type="region of interest" description="Disordered" evidence="18">
    <location>
        <begin position="889"/>
        <end position="939"/>
    </location>
</feature>
<dbReference type="InterPro" id="IPR003599">
    <property type="entry name" value="Ig_sub"/>
</dbReference>
<evidence type="ECO:0000256" key="12">
    <source>
        <dbReference type="ARBA" id="ARBA00023180"/>
    </source>
</evidence>
<comment type="similarity">
    <text evidence="3">Belongs to the neuregulin family.</text>
</comment>
<dbReference type="GO" id="GO:0008083">
    <property type="term" value="F:growth factor activity"/>
    <property type="evidence" value="ECO:0007669"/>
    <property type="project" value="UniProtKB-KW"/>
</dbReference>
<proteinExistence type="inferred from homology"/>
<feature type="region of interest" description="Disordered" evidence="18">
    <location>
        <begin position="623"/>
        <end position="666"/>
    </location>
</feature>
<evidence type="ECO:0000256" key="1">
    <source>
        <dbReference type="ARBA" id="ARBA00004251"/>
    </source>
</evidence>
<comment type="function">
    <text evidence="14">Direct ligand for ERBB3 and ERBB4 tyrosine kinase receptors. Concomitantly recruits ERBB1 and ERBB2 coreceptors, resulting in ligand-stimulated tyrosine phosphorylation and activation of the ERBB receptors. May also promote the heterodimerization with the EGF receptor.</text>
</comment>
<evidence type="ECO:0000313" key="23">
    <source>
        <dbReference type="Proteomes" id="UP000694563"/>
    </source>
</evidence>
<keyword evidence="9" id="KW-0339">Growth factor</keyword>
<dbReference type="PROSITE" id="PS50026">
    <property type="entry name" value="EGF_3"/>
    <property type="match status" value="1"/>
</dbReference>
<dbReference type="PANTHER" id="PTHR11100:SF20">
    <property type="entry name" value="PRO-NEUREGULIN-2, MEMBRANE-BOUND ISOFORM"/>
    <property type="match status" value="1"/>
</dbReference>
<feature type="region of interest" description="Disordered" evidence="18">
    <location>
        <begin position="80"/>
        <end position="141"/>
    </location>
</feature>
<keyword evidence="8 19" id="KW-1133">Transmembrane helix</keyword>
<dbReference type="PROSITE" id="PS50835">
    <property type="entry name" value="IG_LIKE"/>
    <property type="match status" value="1"/>
</dbReference>
<evidence type="ECO:0000256" key="7">
    <source>
        <dbReference type="ARBA" id="ARBA00022692"/>
    </source>
</evidence>
<dbReference type="FunFam" id="2.10.25.10:FF:000116">
    <property type="entry name" value="pro-neuregulin-2, membrane-bound isoform"/>
    <property type="match status" value="1"/>
</dbReference>
<dbReference type="GO" id="GO:0035556">
    <property type="term" value="P:intracellular signal transduction"/>
    <property type="evidence" value="ECO:0007669"/>
    <property type="project" value="TreeGrafter"/>
</dbReference>
<evidence type="ECO:0000256" key="3">
    <source>
        <dbReference type="ARBA" id="ARBA00008216"/>
    </source>
</evidence>
<feature type="compositionally biased region" description="Pro residues" evidence="18">
    <location>
        <begin position="194"/>
        <end position="205"/>
    </location>
</feature>
<reference evidence="22" key="1">
    <citation type="submission" date="2020-10" db="EMBL/GenBank/DDBJ databases">
        <title>Catharus ustulatus (Swainson's thrush) genome, bCatUst1, primary haplotype v2.</title>
        <authorList>
            <person name="Delmore K."/>
            <person name="Vafadar M."/>
            <person name="Formenti G."/>
            <person name="Chow W."/>
            <person name="Pelan S."/>
            <person name="Howe K."/>
            <person name="Rhie A."/>
            <person name="Mountcastle J."/>
            <person name="Haase B."/>
            <person name="Fedrigo O."/>
            <person name="Jarvis E.D."/>
        </authorList>
    </citation>
    <scope>NUCLEOTIDE SEQUENCE [LARGE SCALE GENOMIC DNA]</scope>
</reference>
<dbReference type="InterPro" id="IPR013098">
    <property type="entry name" value="Ig_I-set"/>
</dbReference>
<evidence type="ECO:0000256" key="16">
    <source>
        <dbReference type="ARBA" id="ARBA00068573"/>
    </source>
</evidence>
<feature type="transmembrane region" description="Helical" evidence="19">
    <location>
        <begin position="537"/>
        <end position="559"/>
    </location>
</feature>
<dbReference type="GO" id="GO:0005886">
    <property type="term" value="C:plasma membrane"/>
    <property type="evidence" value="ECO:0007669"/>
    <property type="project" value="UniProtKB-SubCell"/>
</dbReference>
<evidence type="ECO:0000259" key="21">
    <source>
        <dbReference type="PROSITE" id="PS50835"/>
    </source>
</evidence>
<comment type="subcellular location">
    <subcellularLocation>
        <location evidence="1">Cell membrane</location>
        <topology evidence="1">Single-pass type I membrane protein</topology>
    </subcellularLocation>
    <subcellularLocation>
        <location evidence="2">Secreted</location>
    </subcellularLocation>
</comment>
<dbReference type="Pfam" id="PF02158">
    <property type="entry name" value="Neuregulin"/>
    <property type="match status" value="1"/>
</dbReference>
<name>A0A8C3UKK0_CATUS</name>
<dbReference type="InterPro" id="IPR002154">
    <property type="entry name" value="Neuregulin_C"/>
</dbReference>
<reference evidence="22" key="3">
    <citation type="submission" date="2025-09" db="UniProtKB">
        <authorList>
            <consortium name="Ensembl"/>
        </authorList>
    </citation>
    <scope>IDENTIFICATION</scope>
</reference>
<evidence type="ECO:0000259" key="20">
    <source>
        <dbReference type="PROSITE" id="PS50026"/>
    </source>
</evidence>
<evidence type="ECO:0000256" key="6">
    <source>
        <dbReference type="ARBA" id="ARBA00022536"/>
    </source>
</evidence>
<keyword evidence="4" id="KW-1003">Cell membrane</keyword>
<evidence type="ECO:0000256" key="8">
    <source>
        <dbReference type="ARBA" id="ARBA00022989"/>
    </source>
</evidence>
<dbReference type="SMART" id="SM00408">
    <property type="entry name" value="IGc2"/>
    <property type="match status" value="1"/>
</dbReference>
<dbReference type="CDD" id="cd05750">
    <property type="entry name" value="Ig_Pro_neuregulin"/>
    <property type="match status" value="1"/>
</dbReference>
<evidence type="ECO:0000256" key="17">
    <source>
        <dbReference type="PROSITE-ProRule" id="PRU00076"/>
    </source>
</evidence>
<evidence type="ECO:0000256" key="10">
    <source>
        <dbReference type="ARBA" id="ARBA00023136"/>
    </source>
</evidence>
<dbReference type="InterPro" id="IPR057911">
    <property type="entry name" value="NRG2_Ig-like"/>
</dbReference>
<keyword evidence="23" id="KW-1185">Reference proteome</keyword>
<feature type="compositionally biased region" description="Basic residues" evidence="18">
    <location>
        <begin position="842"/>
        <end position="856"/>
    </location>
</feature>
<keyword evidence="7 19" id="KW-0812">Transmembrane</keyword>
<dbReference type="InterPro" id="IPR003598">
    <property type="entry name" value="Ig_sub2"/>
</dbReference>
<reference evidence="22" key="2">
    <citation type="submission" date="2025-08" db="UniProtKB">
        <authorList>
            <consortium name="Ensembl"/>
        </authorList>
    </citation>
    <scope>IDENTIFICATION</scope>
</reference>
<evidence type="ECO:0000256" key="9">
    <source>
        <dbReference type="ARBA" id="ARBA00023030"/>
    </source>
</evidence>
<dbReference type="AlphaFoldDB" id="A0A8C3UKK0"/>
<keyword evidence="12" id="KW-0325">Glycoprotein</keyword>
<evidence type="ECO:0000256" key="13">
    <source>
        <dbReference type="ARBA" id="ARBA00023319"/>
    </source>
</evidence>